<proteinExistence type="predicted"/>
<dbReference type="VEuPathDB" id="FungiDB:HpaG809512"/>
<evidence type="ECO:0000313" key="1">
    <source>
        <dbReference type="EnsemblProtists" id="HpaP809512"/>
    </source>
</evidence>
<reference evidence="2" key="1">
    <citation type="journal article" date="2010" name="Science">
        <title>Signatures of adaptation to obligate biotrophy in the Hyaloperonospora arabidopsidis genome.</title>
        <authorList>
            <person name="Baxter L."/>
            <person name="Tripathy S."/>
            <person name="Ishaque N."/>
            <person name="Boot N."/>
            <person name="Cabral A."/>
            <person name="Kemen E."/>
            <person name="Thines M."/>
            <person name="Ah-Fong A."/>
            <person name="Anderson R."/>
            <person name="Badejoko W."/>
            <person name="Bittner-Eddy P."/>
            <person name="Boore J.L."/>
            <person name="Chibucos M.C."/>
            <person name="Coates M."/>
            <person name="Dehal P."/>
            <person name="Delehaunty K."/>
            <person name="Dong S."/>
            <person name="Downton P."/>
            <person name="Dumas B."/>
            <person name="Fabro G."/>
            <person name="Fronick C."/>
            <person name="Fuerstenberg S.I."/>
            <person name="Fulton L."/>
            <person name="Gaulin E."/>
            <person name="Govers F."/>
            <person name="Hughes L."/>
            <person name="Humphray S."/>
            <person name="Jiang R.H."/>
            <person name="Judelson H."/>
            <person name="Kamoun S."/>
            <person name="Kyung K."/>
            <person name="Meijer H."/>
            <person name="Minx P."/>
            <person name="Morris P."/>
            <person name="Nelson J."/>
            <person name="Phuntumart V."/>
            <person name="Qutob D."/>
            <person name="Rehmany A."/>
            <person name="Rougon-Cardoso A."/>
            <person name="Ryden P."/>
            <person name="Torto-Alalibo T."/>
            <person name="Studholme D."/>
            <person name="Wang Y."/>
            <person name="Win J."/>
            <person name="Wood J."/>
            <person name="Clifton S.W."/>
            <person name="Rogers J."/>
            <person name="Van den Ackerveken G."/>
            <person name="Jones J.D."/>
            <person name="McDowell J.M."/>
            <person name="Beynon J."/>
            <person name="Tyler B.M."/>
        </authorList>
    </citation>
    <scope>NUCLEOTIDE SEQUENCE [LARGE SCALE GENOMIC DNA]</scope>
    <source>
        <strain evidence="2">Emoy2</strain>
    </source>
</reference>
<dbReference type="HOGENOM" id="CLU_3018349_0_0_1"/>
<dbReference type="EMBL" id="JH597790">
    <property type="status" value="NOT_ANNOTATED_CDS"/>
    <property type="molecule type" value="Genomic_DNA"/>
</dbReference>
<dbReference type="Proteomes" id="UP000011713">
    <property type="component" value="Unassembled WGS sequence"/>
</dbReference>
<evidence type="ECO:0000313" key="2">
    <source>
        <dbReference type="Proteomes" id="UP000011713"/>
    </source>
</evidence>
<dbReference type="AlphaFoldDB" id="M4BSS7"/>
<sequence>MTSHTIITKRSRRKISSWVQLTTRMSTWPRQRRKCKRLCLIRYATFTPRRGNLRSV</sequence>
<dbReference type="EnsemblProtists" id="HpaT809512">
    <property type="protein sequence ID" value="HpaP809512"/>
    <property type="gene ID" value="HpaG809512"/>
</dbReference>
<protein>
    <submittedName>
        <fullName evidence="1">Uncharacterized protein</fullName>
    </submittedName>
</protein>
<accession>M4BSS7</accession>
<keyword evidence="2" id="KW-1185">Reference proteome</keyword>
<name>M4BSS7_HYAAE</name>
<dbReference type="InParanoid" id="M4BSS7"/>
<reference evidence="1" key="2">
    <citation type="submission" date="2015-06" db="UniProtKB">
        <authorList>
            <consortium name="EnsemblProtists"/>
        </authorList>
    </citation>
    <scope>IDENTIFICATION</scope>
    <source>
        <strain evidence="1">Emoy2</strain>
    </source>
</reference>
<organism evidence="1 2">
    <name type="scientific">Hyaloperonospora arabidopsidis (strain Emoy2)</name>
    <name type="common">Downy mildew agent</name>
    <name type="synonym">Peronospora arabidopsidis</name>
    <dbReference type="NCBI Taxonomy" id="559515"/>
    <lineage>
        <taxon>Eukaryota</taxon>
        <taxon>Sar</taxon>
        <taxon>Stramenopiles</taxon>
        <taxon>Oomycota</taxon>
        <taxon>Peronosporomycetes</taxon>
        <taxon>Peronosporales</taxon>
        <taxon>Peronosporaceae</taxon>
        <taxon>Hyaloperonospora</taxon>
    </lineage>
</organism>